<organism evidence="5 6">
    <name type="scientific">Frankliniella occidentalis</name>
    <name type="common">Western flower thrips</name>
    <name type="synonym">Euthrips occidentalis</name>
    <dbReference type="NCBI Taxonomy" id="133901"/>
    <lineage>
        <taxon>Eukaryota</taxon>
        <taxon>Metazoa</taxon>
        <taxon>Ecdysozoa</taxon>
        <taxon>Arthropoda</taxon>
        <taxon>Hexapoda</taxon>
        <taxon>Insecta</taxon>
        <taxon>Pterygota</taxon>
        <taxon>Neoptera</taxon>
        <taxon>Paraneoptera</taxon>
        <taxon>Thysanoptera</taxon>
        <taxon>Terebrantia</taxon>
        <taxon>Thripoidea</taxon>
        <taxon>Thripidae</taxon>
        <taxon>Frankliniella</taxon>
    </lineage>
</organism>
<dbReference type="PROSITE" id="PS50912">
    <property type="entry name" value="EAR"/>
    <property type="match status" value="2"/>
</dbReference>
<dbReference type="Pfam" id="PF03736">
    <property type="entry name" value="EPTP"/>
    <property type="match status" value="2"/>
</dbReference>
<keyword evidence="5" id="KW-1185">Reference proteome</keyword>
<keyword evidence="2" id="KW-0677">Repeat</keyword>
<dbReference type="GeneID" id="113203634"/>
<dbReference type="OrthoDB" id="188713at2759"/>
<accession>A0A6J1S0Q9</accession>
<evidence type="ECO:0000256" key="4">
    <source>
        <dbReference type="SAM" id="SignalP"/>
    </source>
</evidence>
<evidence type="ECO:0000256" key="1">
    <source>
        <dbReference type="ARBA" id="ARBA00022729"/>
    </source>
</evidence>
<evidence type="ECO:0000256" key="2">
    <source>
        <dbReference type="ARBA" id="ARBA00022737"/>
    </source>
</evidence>
<reference evidence="6" key="1">
    <citation type="submission" date="2025-08" db="UniProtKB">
        <authorList>
            <consortium name="RefSeq"/>
        </authorList>
    </citation>
    <scope>IDENTIFICATION</scope>
    <source>
        <tissue evidence="6">Whole organism</tissue>
    </source>
</reference>
<evidence type="ECO:0000313" key="6">
    <source>
        <dbReference type="RefSeq" id="XP_026274203.2"/>
    </source>
</evidence>
<dbReference type="GO" id="GO:0007165">
    <property type="term" value="P:signal transduction"/>
    <property type="evidence" value="ECO:0007669"/>
    <property type="project" value="TreeGrafter"/>
</dbReference>
<keyword evidence="1 4" id="KW-0732">Signal</keyword>
<feature type="chain" id="PRO_5039433320" evidence="4">
    <location>
        <begin position="27"/>
        <end position="2126"/>
    </location>
</feature>
<evidence type="ECO:0000313" key="5">
    <source>
        <dbReference type="Proteomes" id="UP000504606"/>
    </source>
</evidence>
<protein>
    <submittedName>
        <fullName evidence="6">Uncharacterized protein LOC113203634</fullName>
    </submittedName>
</protein>
<evidence type="ECO:0000256" key="3">
    <source>
        <dbReference type="SAM" id="MobiDB-lite"/>
    </source>
</evidence>
<sequence>MPRTEVPVASLATAVALASLAVLAAASPTMSSNSLPLSYVLADTAFLADEVSAISDAGEDWSWRVSEYLSLVQRTHGMNSLPLTSGSADEDADDAPRAVAGRGKRHLPTDRLSALTKDPQGVYLLRTPLVERFTIPAKFPNDLVLFPRVEAGVKAWYAAALEADGEHPQTSLANALVLYKLMGNRFLYQTRVPAFGASALAVQEIEGWVYLVASERMAQHRDKPQGGSILYRLSLNGRTLVAVETLETTFPSDLAFWEYSGAHYLAVTTEFTNASGVFSFSADTLVYKWYGEHLDIIQRLPTSGAKAVTAFTIGSNQYLAVVNHINDQYETNIDSTIYRFDMVRGQFVVHQRLRTHAAVDVAFFTMNRTRGQDYFLVIANAFYEGPDKVRNLDTNSVLYKWSEGFFVPFQSFRLTGASLWTPFQGPRGETVLLGADAHGILAYQYDGWRFQQQRVATGPVTSLRAVVFESEMLAVVASKQHDGAQVNVYSLRFELSAPLDELYLELHRWCEGEMVKLDGYSVDTLMQRVRSAPKWDSPVVEINSVTFESDSTIKVVTVNATQVIDPAYVKEANDLATDLYHRTKELEQADDTIRRALKKNENNFVDAQVFLDNATVMCPSGGCRFGQASVRLLNGEDAEDLVHRAVRTDQDLHLTTLHLASAIVPGGLVSKRVLGEEAPLVNLVDTKTIMGILDVDELVIRRALNVSGSIDGVRFNPDNVVIKDGDQRLSGIASTQWQVNKLILHGHVNGMRLDVSQPTPPHADVEAGDSFLQALAVNDIHVAGLFGDVDIRRVSQHALRTRGDQVLTGEHSFERLKVKSARTAAGSRIEDVARIDKDLEAVSGSLQFTRPIEADTMQVYNRLVGVDVAKDGSLDLLLTNGPGGSAQSVTGSKKLQRMTVTEEGRIHGRVLGLVLPAEEEDLVTVIQEDRVITGDVTITGRSDILGGNVYATDVVDPGSGLTLLNVLRDAVHLDSPLPPNVVIKDLEVKSNLEVKNLNGVPTSTWIEDRPDIEVHLSQPVSFHGGLTVTDKTVLNGEVNGVNLVDLAVTSLRTTGDQVIHGLKKFPFVKTTAAWSNQTMLGGLSWQDVWAQRAQKAPRDGIVRIDKDVVVEGALSVKKLAVDGTLGGVNIGTVLKDSVFEDSREVTVIDGPKTFAQTVHADSLHVDPATTGGNLPGIVPRPKHPEETEKVFEFPSGITLNQPLSVAHLTFIGTLDRMTDAEWSAPWLELDGDQTLWGPQTIHGNVLASAGVRAGKVNNVDISRLAESVARIDDPNLVLGSVSFEGGLVARGPVTAGAVDGVDLADALLARGALSQEVRSRLVFAGGLEAQGLSLEGTLSGEKFKDLCAFANPPPTSVNQQQHLAVEGDLLMDQEPLVQHDINGLSMKKLMENAWLRDKPARIMAEMEFGDLHFQSAVSVKERIDGVNLDAVAERYLSLTKDGTVTTKLNVDGGVVVDGKLTSSPTAPVEVGGLLEVGYGDDKLVINLGEFTNAVLLDGPDQDITAHMQFGVVTASGNLELNGTVSGLNLDKDVVLNKELQEAMDHNKITGAKSVRGLRVTDLGLQQGVRVQGVDLNAWKSGAVCVTGDYTIEGAKTLLHPHVAGDMIVNGLVAGVRVDAQHLLLRHSDQLIQGAKTFRPAPLQGLGLRVKQLGVVGRVNDVDMTELLNNQAYKTSDVDIVTPLVIDRPLRAQSVQLDRLFQGVNVSGLIEEALNPPGLNLYTEKHDALLRTAEHVQRSLKAQGYYLNYYHAAAMFRSNVRAIVPLGKAAGAPGEVDDEAYAIAMVKETVPGGNLEVHFYSWKADAGMLVNHPTLHYVSLPATVRLIAPARYAGHNAMYWETDERSGVHHGSVIGLMRDGLLGHAKLLQDALASAWVSVTMVGDMSCLIRGSPGVGTATGFCSVQCLGAGRDDVVNHALPVSRPTHAASLTVRGVPHVFVASGVSEESEGAVYVWRWEADKFQLLQTLGVVNATAVAAVEHRGVQYLASASGHVQDAPHEGMVHISRFDHDTGRWTHWVSVAVEGPHALQFAKLPSDELALYVSTTCPTDSLVVFLYRGVSGFVRRTSAAVPLHGVLSAFTTAQHQHVVAVSGGARATETVLLQASFKGSWEASDIAFRGSALATRR</sequence>
<dbReference type="Proteomes" id="UP000504606">
    <property type="component" value="Unplaced"/>
</dbReference>
<gene>
    <name evidence="6" type="primary">LOC113203634</name>
</gene>
<dbReference type="KEGG" id="foc:113203634"/>
<dbReference type="PANTHER" id="PTHR15261:SF4">
    <property type="entry name" value="THROMBOSPONDIN-TYPE LAMININ G DOMAIN AND EAR REPEAT-CONTAINING PROTEIN"/>
    <property type="match status" value="1"/>
</dbReference>
<name>A0A6J1S0Q9_FRAOC</name>
<dbReference type="PANTHER" id="PTHR15261">
    <property type="entry name" value="THROMBOSPONDIN-TYPE LAMININ G DOMAIN AND EAR REPEAT-CONTAINING"/>
    <property type="match status" value="1"/>
</dbReference>
<dbReference type="InterPro" id="IPR009039">
    <property type="entry name" value="EAR"/>
</dbReference>
<proteinExistence type="predicted"/>
<dbReference type="RefSeq" id="XP_026274203.2">
    <property type="nucleotide sequence ID" value="XM_026418418.2"/>
</dbReference>
<dbReference type="SUPFAM" id="SSF101898">
    <property type="entry name" value="NHL repeat"/>
    <property type="match status" value="1"/>
</dbReference>
<dbReference type="InterPro" id="IPR005492">
    <property type="entry name" value="EPTP"/>
</dbReference>
<feature type="region of interest" description="Disordered" evidence="3">
    <location>
        <begin position="80"/>
        <end position="103"/>
    </location>
</feature>
<feature type="signal peptide" evidence="4">
    <location>
        <begin position="1"/>
        <end position="26"/>
    </location>
</feature>